<feature type="region of interest" description="Disordered" evidence="1">
    <location>
        <begin position="24"/>
        <end position="141"/>
    </location>
</feature>
<comment type="caution">
    <text evidence="2">The sequence shown here is derived from an EMBL/GenBank/DDBJ whole genome shotgun (WGS) entry which is preliminary data.</text>
</comment>
<evidence type="ECO:0000256" key="1">
    <source>
        <dbReference type="SAM" id="MobiDB-lite"/>
    </source>
</evidence>
<gene>
    <name evidence="2" type="ORF">MVEN_02133100</name>
</gene>
<organism evidence="2 3">
    <name type="scientific">Mycena venus</name>
    <dbReference type="NCBI Taxonomy" id="2733690"/>
    <lineage>
        <taxon>Eukaryota</taxon>
        <taxon>Fungi</taxon>
        <taxon>Dikarya</taxon>
        <taxon>Basidiomycota</taxon>
        <taxon>Agaricomycotina</taxon>
        <taxon>Agaricomycetes</taxon>
        <taxon>Agaricomycetidae</taxon>
        <taxon>Agaricales</taxon>
        <taxon>Marasmiineae</taxon>
        <taxon>Mycenaceae</taxon>
        <taxon>Mycena</taxon>
    </lineage>
</organism>
<dbReference type="Proteomes" id="UP000620124">
    <property type="component" value="Unassembled WGS sequence"/>
</dbReference>
<evidence type="ECO:0000313" key="3">
    <source>
        <dbReference type="Proteomes" id="UP000620124"/>
    </source>
</evidence>
<dbReference type="EMBL" id="JACAZI010000022">
    <property type="protein sequence ID" value="KAF7336967.1"/>
    <property type="molecule type" value="Genomic_DNA"/>
</dbReference>
<accession>A0A8H6XAB8</accession>
<dbReference type="AlphaFoldDB" id="A0A8H6XAB8"/>
<feature type="compositionally biased region" description="Polar residues" evidence="1">
    <location>
        <begin position="24"/>
        <end position="45"/>
    </location>
</feature>
<protein>
    <submittedName>
        <fullName evidence="2">Uncharacterized protein</fullName>
    </submittedName>
</protein>
<keyword evidence="3" id="KW-1185">Reference proteome</keyword>
<feature type="compositionally biased region" description="Low complexity" evidence="1">
    <location>
        <begin position="59"/>
        <end position="69"/>
    </location>
</feature>
<reference evidence="2" key="1">
    <citation type="submission" date="2020-05" db="EMBL/GenBank/DDBJ databases">
        <title>Mycena genomes resolve the evolution of fungal bioluminescence.</title>
        <authorList>
            <person name="Tsai I.J."/>
        </authorList>
    </citation>
    <scope>NUCLEOTIDE SEQUENCE</scope>
    <source>
        <strain evidence="2">CCC161011</strain>
    </source>
</reference>
<sequence length="141" mass="14531">MQEAGGGVLDERLVPRAYNYTDAPTTLAASSSGGPRSVDGTSSAGDSHLLSPRGFHVASSSGDTEASSSVYTGPVGVTGPMSRKWAEANTAPVARRADSEEPFLEGMEPTGERHHDAGPVPGTGLHRNVSGRLPPAYGEQN</sequence>
<proteinExistence type="predicted"/>
<name>A0A8H6XAB8_9AGAR</name>
<evidence type="ECO:0000313" key="2">
    <source>
        <dbReference type="EMBL" id="KAF7336967.1"/>
    </source>
</evidence>